<dbReference type="RefSeq" id="WP_354554248.1">
    <property type="nucleotide sequence ID" value="NZ_JBEPSM010000005.1"/>
</dbReference>
<comment type="caution">
    <text evidence="1">The sequence shown here is derived from an EMBL/GenBank/DDBJ whole genome shotgun (WGS) entry which is preliminary data.</text>
</comment>
<dbReference type="EMBL" id="JBEPSM010000005">
    <property type="protein sequence ID" value="MET4636560.1"/>
    <property type="molecule type" value="Genomic_DNA"/>
</dbReference>
<keyword evidence="2" id="KW-1185">Reference proteome</keyword>
<evidence type="ECO:0000313" key="1">
    <source>
        <dbReference type="EMBL" id="MET4636560.1"/>
    </source>
</evidence>
<reference evidence="1 2" key="1">
    <citation type="submission" date="2024-06" db="EMBL/GenBank/DDBJ databases">
        <title>Sorghum-associated microbial communities from plants grown in Nebraska, USA.</title>
        <authorList>
            <person name="Schachtman D."/>
        </authorList>
    </citation>
    <scope>NUCLEOTIDE SEQUENCE [LARGE SCALE GENOMIC DNA]</scope>
    <source>
        <strain evidence="1 2">3207</strain>
    </source>
</reference>
<dbReference type="Proteomes" id="UP001549321">
    <property type="component" value="Unassembled WGS sequence"/>
</dbReference>
<proteinExistence type="predicted"/>
<evidence type="ECO:0000313" key="2">
    <source>
        <dbReference type="Proteomes" id="UP001549321"/>
    </source>
</evidence>
<accession>A0ABV2R5K8</accession>
<sequence>MSNVVNFPRNDSPPRHILIETGWVESQQGAGIGIRKYFVSVVEQDGGTTCVWDGTTHKDALDAAHLWELPIADMVIGGAA</sequence>
<gene>
    <name evidence="1" type="ORF">ABIE08_004523</name>
</gene>
<name>A0ABV2R5K8_9HYPH</name>
<organism evidence="1 2">
    <name type="scientific">Kaistia defluvii</name>
    <dbReference type="NCBI Taxonomy" id="410841"/>
    <lineage>
        <taxon>Bacteria</taxon>
        <taxon>Pseudomonadati</taxon>
        <taxon>Pseudomonadota</taxon>
        <taxon>Alphaproteobacteria</taxon>
        <taxon>Hyphomicrobiales</taxon>
        <taxon>Kaistiaceae</taxon>
        <taxon>Kaistia</taxon>
    </lineage>
</organism>
<protein>
    <submittedName>
        <fullName evidence="1">Uncharacterized protein</fullName>
    </submittedName>
</protein>